<reference evidence="1" key="2">
    <citation type="journal article" date="2015" name="Fish Shellfish Immunol.">
        <title>Early steps in the European eel (Anguilla anguilla)-Vibrio vulnificus interaction in the gills: Role of the RtxA13 toxin.</title>
        <authorList>
            <person name="Callol A."/>
            <person name="Pajuelo D."/>
            <person name="Ebbesson L."/>
            <person name="Teles M."/>
            <person name="MacKenzie S."/>
            <person name="Amaro C."/>
        </authorList>
    </citation>
    <scope>NUCLEOTIDE SEQUENCE</scope>
</reference>
<evidence type="ECO:0000313" key="1">
    <source>
        <dbReference type="EMBL" id="JAH27450.1"/>
    </source>
</evidence>
<dbReference type="AlphaFoldDB" id="A0A0E9RG59"/>
<proteinExistence type="predicted"/>
<reference evidence="1" key="1">
    <citation type="submission" date="2014-11" db="EMBL/GenBank/DDBJ databases">
        <authorList>
            <person name="Amaro Gonzalez C."/>
        </authorList>
    </citation>
    <scope>NUCLEOTIDE SEQUENCE</scope>
</reference>
<sequence length="54" mass="6083">MLRLIGHCPSPQLAQTLSGFDSGAWRATYGSVRYSTSPNSPSYLEIVYMQNWLM</sequence>
<protein>
    <submittedName>
        <fullName evidence="1">Uncharacterized protein</fullName>
    </submittedName>
</protein>
<name>A0A0E9RG59_ANGAN</name>
<organism evidence="1">
    <name type="scientific">Anguilla anguilla</name>
    <name type="common">European freshwater eel</name>
    <name type="synonym">Muraena anguilla</name>
    <dbReference type="NCBI Taxonomy" id="7936"/>
    <lineage>
        <taxon>Eukaryota</taxon>
        <taxon>Metazoa</taxon>
        <taxon>Chordata</taxon>
        <taxon>Craniata</taxon>
        <taxon>Vertebrata</taxon>
        <taxon>Euteleostomi</taxon>
        <taxon>Actinopterygii</taxon>
        <taxon>Neopterygii</taxon>
        <taxon>Teleostei</taxon>
        <taxon>Anguilliformes</taxon>
        <taxon>Anguillidae</taxon>
        <taxon>Anguilla</taxon>
    </lineage>
</organism>
<dbReference type="EMBL" id="GBXM01081127">
    <property type="protein sequence ID" value="JAH27450.1"/>
    <property type="molecule type" value="Transcribed_RNA"/>
</dbReference>
<accession>A0A0E9RG59</accession>